<comment type="caution">
    <text evidence="2">The sequence shown here is derived from an EMBL/GenBank/DDBJ whole genome shotgun (WGS) entry which is preliminary data.</text>
</comment>
<dbReference type="InterPro" id="IPR007295">
    <property type="entry name" value="DUF402"/>
</dbReference>
<protein>
    <recommendedName>
        <fullName evidence="1">DUF402 domain-containing protein</fullName>
    </recommendedName>
</protein>
<feature type="domain" description="DUF402" evidence="1">
    <location>
        <begin position="14"/>
        <end position="150"/>
    </location>
</feature>
<dbReference type="Proteomes" id="UP000653674">
    <property type="component" value="Unassembled WGS sequence"/>
</dbReference>
<accession>A0A8J3LWI5</accession>
<proteinExistence type="predicted"/>
<keyword evidence="3" id="KW-1185">Reference proteome</keyword>
<name>A0A8J3LWI5_9ACTN</name>
<dbReference type="Gene3D" id="2.40.380.10">
    <property type="entry name" value="FomD-like"/>
    <property type="match status" value="1"/>
</dbReference>
<organism evidence="2 3">
    <name type="scientific">Planosporangium flavigriseum</name>
    <dbReference type="NCBI Taxonomy" id="373681"/>
    <lineage>
        <taxon>Bacteria</taxon>
        <taxon>Bacillati</taxon>
        <taxon>Actinomycetota</taxon>
        <taxon>Actinomycetes</taxon>
        <taxon>Micromonosporales</taxon>
        <taxon>Micromonosporaceae</taxon>
        <taxon>Planosporangium</taxon>
    </lineage>
</organism>
<evidence type="ECO:0000313" key="3">
    <source>
        <dbReference type="Proteomes" id="UP000653674"/>
    </source>
</evidence>
<gene>
    <name evidence="2" type="ORF">Pfl04_07940</name>
</gene>
<dbReference type="SUPFAM" id="SSF159234">
    <property type="entry name" value="FomD-like"/>
    <property type="match status" value="1"/>
</dbReference>
<dbReference type="Pfam" id="PF04167">
    <property type="entry name" value="DUF402"/>
    <property type="match status" value="1"/>
</dbReference>
<dbReference type="AlphaFoldDB" id="A0A8J3LWI5"/>
<dbReference type="InterPro" id="IPR035930">
    <property type="entry name" value="FomD-like_sf"/>
</dbReference>
<evidence type="ECO:0000259" key="1">
    <source>
        <dbReference type="Pfam" id="PF04167"/>
    </source>
</evidence>
<sequence>MTGDLVRVVYRKYDGSLHWNQPGRLIGEDEFGIWVGGAAGTPVSRGEQRVNPAEHDHVMLFPRNGWWTALFNAAPHRTDVYCDITTVPAWPTPDVVTMVDLDLDVRRRRAGVVQLLDEDEFAVHQVRYQYPPEVVTQAWAAAEWLAAALTDRIEPFDRVYLRWLDVVARNLGQINVA</sequence>
<dbReference type="RefSeq" id="WP_168072907.1">
    <property type="nucleotide sequence ID" value="NZ_BAAAQJ010000008.1"/>
</dbReference>
<evidence type="ECO:0000313" key="2">
    <source>
        <dbReference type="EMBL" id="GIG72390.1"/>
    </source>
</evidence>
<reference evidence="2" key="1">
    <citation type="submission" date="2021-01" db="EMBL/GenBank/DDBJ databases">
        <title>Whole genome shotgun sequence of Planosporangium flavigriseum NBRC 105377.</title>
        <authorList>
            <person name="Komaki H."/>
            <person name="Tamura T."/>
        </authorList>
    </citation>
    <scope>NUCLEOTIDE SEQUENCE</scope>
    <source>
        <strain evidence="2">NBRC 105377</strain>
    </source>
</reference>
<dbReference type="EMBL" id="BONU01000003">
    <property type="protein sequence ID" value="GIG72390.1"/>
    <property type="molecule type" value="Genomic_DNA"/>
</dbReference>